<feature type="chain" id="PRO_5040303614" description="Chitin-binding type-2 domain-containing protein" evidence="2">
    <location>
        <begin position="22"/>
        <end position="118"/>
    </location>
</feature>
<name>A0A9N9XN44_PHYSR</name>
<evidence type="ECO:0000313" key="4">
    <source>
        <dbReference type="EMBL" id="CAG9858365.1"/>
    </source>
</evidence>
<feature type="region of interest" description="Disordered" evidence="1">
    <location>
        <begin position="77"/>
        <end position="118"/>
    </location>
</feature>
<dbReference type="Pfam" id="PF01607">
    <property type="entry name" value="CBM_14"/>
    <property type="match status" value="1"/>
</dbReference>
<evidence type="ECO:0000313" key="5">
    <source>
        <dbReference type="Proteomes" id="UP001153712"/>
    </source>
</evidence>
<feature type="domain" description="Chitin-binding type-2" evidence="3">
    <location>
        <begin position="21"/>
        <end position="80"/>
    </location>
</feature>
<proteinExistence type="predicted"/>
<evidence type="ECO:0000256" key="1">
    <source>
        <dbReference type="SAM" id="MobiDB-lite"/>
    </source>
</evidence>
<dbReference type="Proteomes" id="UP001153712">
    <property type="component" value="Chromosome 2"/>
</dbReference>
<evidence type="ECO:0000256" key="2">
    <source>
        <dbReference type="SAM" id="SignalP"/>
    </source>
</evidence>
<dbReference type="AlphaFoldDB" id="A0A9N9XN44"/>
<keyword evidence="2" id="KW-0732">Signal</keyword>
<dbReference type="SMART" id="SM00494">
    <property type="entry name" value="ChtBD2"/>
    <property type="match status" value="1"/>
</dbReference>
<accession>A0A9N9XN44</accession>
<dbReference type="GO" id="GO:0005576">
    <property type="term" value="C:extracellular region"/>
    <property type="evidence" value="ECO:0007669"/>
    <property type="project" value="InterPro"/>
</dbReference>
<reference evidence="4" key="1">
    <citation type="submission" date="2022-01" db="EMBL/GenBank/DDBJ databases">
        <authorList>
            <person name="King R."/>
        </authorList>
    </citation>
    <scope>NUCLEOTIDE SEQUENCE</scope>
</reference>
<gene>
    <name evidence="4" type="ORF">PHYEVI_LOCUS4754</name>
</gene>
<dbReference type="Gene3D" id="2.170.140.10">
    <property type="entry name" value="Chitin binding domain"/>
    <property type="match status" value="1"/>
</dbReference>
<sequence length="118" mass="12500">MKSSLVFLLICLPALFRCTNGQNCKGPGIIENPNVPNCRSFLWCVSFNTTSFRENVFTCPPSRSFNPAIGRCDATYQCPSSTTSSSSTTEATTSPSTNPSPSTTSSTPSSSPSSSTKP</sequence>
<feature type="signal peptide" evidence="2">
    <location>
        <begin position="1"/>
        <end position="21"/>
    </location>
</feature>
<dbReference type="InterPro" id="IPR002557">
    <property type="entry name" value="Chitin-bd_dom"/>
</dbReference>
<dbReference type="EMBL" id="OU900095">
    <property type="protein sequence ID" value="CAG9858365.1"/>
    <property type="molecule type" value="Genomic_DNA"/>
</dbReference>
<keyword evidence="5" id="KW-1185">Reference proteome</keyword>
<dbReference type="PROSITE" id="PS50940">
    <property type="entry name" value="CHIT_BIND_II"/>
    <property type="match status" value="1"/>
</dbReference>
<protein>
    <recommendedName>
        <fullName evidence="3">Chitin-binding type-2 domain-containing protein</fullName>
    </recommendedName>
</protein>
<evidence type="ECO:0000259" key="3">
    <source>
        <dbReference type="PROSITE" id="PS50940"/>
    </source>
</evidence>
<feature type="compositionally biased region" description="Low complexity" evidence="1">
    <location>
        <begin position="79"/>
        <end position="118"/>
    </location>
</feature>
<dbReference type="InterPro" id="IPR036508">
    <property type="entry name" value="Chitin-bd_dom_sf"/>
</dbReference>
<dbReference type="SUPFAM" id="SSF57625">
    <property type="entry name" value="Invertebrate chitin-binding proteins"/>
    <property type="match status" value="1"/>
</dbReference>
<organism evidence="4 5">
    <name type="scientific">Phyllotreta striolata</name>
    <name type="common">Striped flea beetle</name>
    <name type="synonym">Crioceris striolata</name>
    <dbReference type="NCBI Taxonomy" id="444603"/>
    <lineage>
        <taxon>Eukaryota</taxon>
        <taxon>Metazoa</taxon>
        <taxon>Ecdysozoa</taxon>
        <taxon>Arthropoda</taxon>
        <taxon>Hexapoda</taxon>
        <taxon>Insecta</taxon>
        <taxon>Pterygota</taxon>
        <taxon>Neoptera</taxon>
        <taxon>Endopterygota</taxon>
        <taxon>Coleoptera</taxon>
        <taxon>Polyphaga</taxon>
        <taxon>Cucujiformia</taxon>
        <taxon>Chrysomeloidea</taxon>
        <taxon>Chrysomelidae</taxon>
        <taxon>Galerucinae</taxon>
        <taxon>Alticini</taxon>
        <taxon>Phyllotreta</taxon>
    </lineage>
</organism>
<dbReference type="GO" id="GO:0008061">
    <property type="term" value="F:chitin binding"/>
    <property type="evidence" value="ECO:0007669"/>
    <property type="project" value="InterPro"/>
</dbReference>